<keyword evidence="1" id="KW-0238">DNA-binding</keyword>
<dbReference type="EMBL" id="MT658803">
    <property type="protein sequence ID" value="QNJ56813.1"/>
    <property type="molecule type" value="Genomic_DNA"/>
</dbReference>
<organism evidence="5 6">
    <name type="scientific">Mycobacterium phage Reindeer</name>
    <dbReference type="NCBI Taxonomy" id="2762283"/>
    <lineage>
        <taxon>Viruses</taxon>
        <taxon>Duplodnaviria</taxon>
        <taxon>Heunggongvirae</taxon>
        <taxon>Uroviricota</taxon>
        <taxon>Caudoviricetes</taxon>
        <taxon>Vilmaviridae</taxon>
        <taxon>Mclasvirinae</taxon>
        <taxon>Bongovirus</taxon>
        <taxon>Bongovirus reindeer</taxon>
    </lineage>
</organism>
<proteinExistence type="predicted"/>
<feature type="domain" description="Lsr2 dimerization" evidence="3">
    <location>
        <begin position="1"/>
        <end position="56"/>
    </location>
</feature>
<dbReference type="Proteomes" id="UP000515841">
    <property type="component" value="Segment"/>
</dbReference>
<dbReference type="Gene3D" id="4.10.320.10">
    <property type="entry name" value="E3-binding domain"/>
    <property type="match status" value="1"/>
</dbReference>
<dbReference type="InterPro" id="IPR055370">
    <property type="entry name" value="Lsr2_DNA-bd"/>
</dbReference>
<dbReference type="GO" id="GO:0016746">
    <property type="term" value="F:acyltransferase activity"/>
    <property type="evidence" value="ECO:0007669"/>
    <property type="project" value="InterPro"/>
</dbReference>
<evidence type="ECO:0000313" key="5">
    <source>
        <dbReference type="EMBL" id="QNJ56813.1"/>
    </source>
</evidence>
<dbReference type="Pfam" id="PF11774">
    <property type="entry name" value="Lsr2"/>
    <property type="match status" value="1"/>
</dbReference>
<evidence type="ECO:0000313" key="6">
    <source>
        <dbReference type="Proteomes" id="UP000515841"/>
    </source>
</evidence>
<evidence type="ECO:0000259" key="3">
    <source>
        <dbReference type="Pfam" id="PF11774"/>
    </source>
</evidence>
<reference evidence="5 6" key="1">
    <citation type="submission" date="2020-06" db="EMBL/GenBank/DDBJ databases">
        <authorList>
            <person name="Spencer C.E."/>
            <person name="Frederick G.D."/>
            <person name="Baliraine F.N."/>
            <person name="Favela G."/>
            <person name="Farmer V."/>
            <person name="Galindo A."/>
            <person name="Garlena R.A."/>
            <person name="Russell D.A."/>
            <person name="Pope W.H."/>
            <person name="Jacobs-Sera D."/>
            <person name="Hatfull G.F."/>
        </authorList>
    </citation>
    <scope>NUCLEOTIDE SEQUENCE [LARGE SCALE GENOMIC DNA]</scope>
</reference>
<dbReference type="InterPro" id="IPR036625">
    <property type="entry name" value="E3-bd_dom_sf"/>
</dbReference>
<dbReference type="GeneID" id="63210746"/>
<feature type="compositionally biased region" description="Basic residues" evidence="2">
    <location>
        <begin position="60"/>
        <end position="69"/>
    </location>
</feature>
<dbReference type="RefSeq" id="YP_010014064.1">
    <property type="nucleotide sequence ID" value="NC_053516.1"/>
</dbReference>
<sequence length="125" mass="14404">MARQVIVLTTDDLDPTKEASVTEVIGYRGFLYEIDLTEEHAEELERILDKWLSVAHEKKRWSKSTKKKPSVAPNEPESSVHVSMTLTKEQRRAVREWGPKHGFKVAKRGYISPTVIEAWKNSQNE</sequence>
<dbReference type="KEGG" id="vg:63210746"/>
<protein>
    <submittedName>
        <fullName evidence="5">Lsr2-like DNA bridging protein</fullName>
    </submittedName>
</protein>
<dbReference type="InterPro" id="IPR024412">
    <property type="entry name" value="Lsr2_dim_dom"/>
</dbReference>
<evidence type="ECO:0000256" key="1">
    <source>
        <dbReference type="ARBA" id="ARBA00023125"/>
    </source>
</evidence>
<accession>A0A7G8LHU1</accession>
<evidence type="ECO:0000259" key="4">
    <source>
        <dbReference type="Pfam" id="PF23359"/>
    </source>
</evidence>
<gene>
    <name evidence="5" type="primary">3</name>
    <name evidence="5" type="ORF">SEA_REINDEER_3</name>
</gene>
<dbReference type="Gene3D" id="3.30.60.230">
    <property type="entry name" value="Lsr2, dimerization domain"/>
    <property type="match status" value="1"/>
</dbReference>
<name>A0A7G8LHU1_9CAUD</name>
<feature type="domain" description="Lsr2 DNA-binding" evidence="4">
    <location>
        <begin position="88"/>
        <end position="119"/>
    </location>
</feature>
<dbReference type="GO" id="GO:0003677">
    <property type="term" value="F:DNA binding"/>
    <property type="evidence" value="ECO:0007669"/>
    <property type="project" value="UniProtKB-KW"/>
</dbReference>
<keyword evidence="6" id="KW-1185">Reference proteome</keyword>
<dbReference type="Pfam" id="PF23359">
    <property type="entry name" value="Lsr2_DNA-bd"/>
    <property type="match status" value="1"/>
</dbReference>
<feature type="region of interest" description="Disordered" evidence="2">
    <location>
        <begin position="60"/>
        <end position="84"/>
    </location>
</feature>
<evidence type="ECO:0000256" key="2">
    <source>
        <dbReference type="SAM" id="MobiDB-lite"/>
    </source>
</evidence>
<dbReference type="InterPro" id="IPR042261">
    <property type="entry name" value="Lsr2-like_dimerization"/>
</dbReference>